<dbReference type="PANTHER" id="PTHR36845">
    <property type="entry name" value="HYDROLASE, PUTATIVE (AFU_ORTHOLOGUE AFUA_7G05090)-RELATED"/>
    <property type="match status" value="1"/>
</dbReference>
<dbReference type="InterPro" id="IPR052369">
    <property type="entry name" value="UG_Glycosaminoglycan_Hydrolase"/>
</dbReference>
<dbReference type="Pfam" id="PF07470">
    <property type="entry name" value="Glyco_hydro_88"/>
    <property type="match status" value="1"/>
</dbReference>
<dbReference type="SUPFAM" id="SSF48208">
    <property type="entry name" value="Six-hairpin glycosidases"/>
    <property type="match status" value="1"/>
</dbReference>
<sequence length="415" mass="47630">MRIKITSLLAATASVLMISMKPHQVDFIPEIFKKADKQYNFLAKEADVLNKFPRTTKDGKLVGTDEWDWTGGFFPGSLWYLYHQTANKETKAEAIKWTEKLEKAKDLDQHHDIGFVMYCSYGNAIKYLKDPAKVKEYKDIIIHSSNTALKRFDEKVGVIKSWNEKKAWDNKTIWKYPVIIDNMMNLEMLCYTSDITGDPKYKKVAISHANQTMKNHFRPDYSTYHVVDYDETGKAIHHQTNQGYADNSTWARGQAWAIYGFTMMYRETKDPEYLKTAQQAAKFYMTHPNLPSDKIPNCDFNAHQEGYKSDVDFTGRNISPVPRDASAAAIVASALVELSTFSKGKDKKIFLDFAKESLKTLSSPEYFADYKTNGGFLLKHSVGSLPHNSEVDVPLTYADYYYLEALTRLKELKYS</sequence>
<dbReference type="EMBL" id="JACAGK010000098">
    <property type="protein sequence ID" value="MDM1050451.1"/>
    <property type="molecule type" value="Genomic_DNA"/>
</dbReference>
<dbReference type="RefSeq" id="WP_286652459.1">
    <property type="nucleotide sequence ID" value="NZ_JACAGK010000098.1"/>
</dbReference>
<dbReference type="InterPro" id="IPR012341">
    <property type="entry name" value="6hp_glycosidase-like_sf"/>
</dbReference>
<accession>A0ABT7NTE8</accession>
<name>A0ABT7NTE8_9SPHI</name>
<dbReference type="Proteomes" id="UP001170954">
    <property type="component" value="Unassembled WGS sequence"/>
</dbReference>
<dbReference type="PANTHER" id="PTHR36845:SF1">
    <property type="entry name" value="HYDROLASE, PUTATIVE (AFU_ORTHOLOGUE AFUA_7G05090)-RELATED"/>
    <property type="match status" value="1"/>
</dbReference>
<dbReference type="Gene3D" id="1.50.10.10">
    <property type="match status" value="1"/>
</dbReference>
<keyword evidence="4" id="KW-1185">Reference proteome</keyword>
<reference evidence="3" key="1">
    <citation type="submission" date="2020-06" db="EMBL/GenBank/DDBJ databases">
        <authorList>
            <person name="Dong N."/>
        </authorList>
    </citation>
    <scope>NUCLEOTIDE SEQUENCE</scope>
    <source>
        <strain evidence="3">R1692</strain>
    </source>
</reference>
<keyword evidence="1 3" id="KW-0378">Hydrolase</keyword>
<protein>
    <submittedName>
        <fullName evidence="3">Glycoside hydrolase family 88 protein</fullName>
    </submittedName>
</protein>
<dbReference type="InterPro" id="IPR008928">
    <property type="entry name" value="6-hairpin_glycosidase_sf"/>
</dbReference>
<organism evidence="3 4">
    <name type="scientific">Sphingobacterium hotanense</name>
    <dbReference type="NCBI Taxonomy" id="649196"/>
    <lineage>
        <taxon>Bacteria</taxon>
        <taxon>Pseudomonadati</taxon>
        <taxon>Bacteroidota</taxon>
        <taxon>Sphingobacteriia</taxon>
        <taxon>Sphingobacteriales</taxon>
        <taxon>Sphingobacteriaceae</taxon>
        <taxon>Sphingobacterium</taxon>
    </lineage>
</organism>
<dbReference type="GO" id="GO:0016787">
    <property type="term" value="F:hydrolase activity"/>
    <property type="evidence" value="ECO:0007669"/>
    <property type="project" value="UniProtKB-KW"/>
</dbReference>
<evidence type="ECO:0000313" key="3">
    <source>
        <dbReference type="EMBL" id="MDM1050451.1"/>
    </source>
</evidence>
<gene>
    <name evidence="3" type="ORF">HX018_19620</name>
</gene>
<evidence type="ECO:0000313" key="4">
    <source>
        <dbReference type="Proteomes" id="UP001170954"/>
    </source>
</evidence>
<reference evidence="3" key="2">
    <citation type="journal article" date="2022" name="Sci. Total Environ.">
        <title>Prevalence, transmission, and molecular epidemiology of tet(X)-positive bacteria among humans, animals, and environmental niches in China: An epidemiological, and genomic-based study.</title>
        <authorList>
            <person name="Dong N."/>
            <person name="Zeng Y."/>
            <person name="Cai C."/>
            <person name="Sun C."/>
            <person name="Lu J."/>
            <person name="Liu C."/>
            <person name="Zhou H."/>
            <person name="Sun Q."/>
            <person name="Shu L."/>
            <person name="Wang H."/>
            <person name="Wang Y."/>
            <person name="Wang S."/>
            <person name="Wu C."/>
            <person name="Chan E.W."/>
            <person name="Chen G."/>
            <person name="Shen Z."/>
            <person name="Chen S."/>
            <person name="Zhang R."/>
        </authorList>
    </citation>
    <scope>NUCLEOTIDE SEQUENCE</scope>
    <source>
        <strain evidence="3">R1692</strain>
    </source>
</reference>
<comment type="similarity">
    <text evidence="2">Belongs to the glycosyl hydrolase 88 family.</text>
</comment>
<proteinExistence type="inferred from homology"/>
<comment type="caution">
    <text evidence="3">The sequence shown here is derived from an EMBL/GenBank/DDBJ whole genome shotgun (WGS) entry which is preliminary data.</text>
</comment>
<evidence type="ECO:0000256" key="1">
    <source>
        <dbReference type="ARBA" id="ARBA00022801"/>
    </source>
</evidence>
<evidence type="ECO:0000256" key="2">
    <source>
        <dbReference type="ARBA" id="ARBA00038358"/>
    </source>
</evidence>
<dbReference type="InterPro" id="IPR010905">
    <property type="entry name" value="Glyco_hydro_88"/>
</dbReference>